<dbReference type="GeneID" id="81367255"/>
<dbReference type="Proteomes" id="UP001147747">
    <property type="component" value="Unassembled WGS sequence"/>
</dbReference>
<reference evidence="1" key="2">
    <citation type="journal article" date="2023" name="IMA Fungus">
        <title>Comparative genomic study of the Penicillium genus elucidates a diverse pangenome and 15 lateral gene transfer events.</title>
        <authorList>
            <person name="Petersen C."/>
            <person name="Sorensen T."/>
            <person name="Nielsen M.R."/>
            <person name="Sondergaard T.E."/>
            <person name="Sorensen J.L."/>
            <person name="Fitzpatrick D.A."/>
            <person name="Frisvad J.C."/>
            <person name="Nielsen K.L."/>
        </authorList>
    </citation>
    <scope>NUCLEOTIDE SEQUENCE</scope>
    <source>
        <strain evidence="1">IBT 29677</strain>
    </source>
</reference>
<proteinExistence type="predicted"/>
<dbReference type="SUPFAM" id="SSF52540">
    <property type="entry name" value="P-loop containing nucleoside triphosphate hydrolases"/>
    <property type="match status" value="1"/>
</dbReference>
<dbReference type="Pfam" id="PF13671">
    <property type="entry name" value="AAA_33"/>
    <property type="match status" value="1"/>
</dbReference>
<comment type="caution">
    <text evidence="1">The sequence shown here is derived from an EMBL/GenBank/DDBJ whole genome shotgun (WGS) entry which is preliminary data.</text>
</comment>
<gene>
    <name evidence="1" type="ORF">N7509_003638</name>
</gene>
<evidence type="ECO:0000313" key="1">
    <source>
        <dbReference type="EMBL" id="KAJ5403767.1"/>
    </source>
</evidence>
<dbReference type="Gene3D" id="3.40.50.300">
    <property type="entry name" value="P-loop containing nucleotide triphosphate hydrolases"/>
    <property type="match status" value="1"/>
</dbReference>
<protein>
    <submittedName>
        <fullName evidence="1">Uncharacterized protein</fullName>
    </submittedName>
</protein>
<dbReference type="OrthoDB" id="3512845at2759"/>
<accession>A0A9X0BBN6</accession>
<organism evidence="1 2">
    <name type="scientific">Penicillium cosmopolitanum</name>
    <dbReference type="NCBI Taxonomy" id="1131564"/>
    <lineage>
        <taxon>Eukaryota</taxon>
        <taxon>Fungi</taxon>
        <taxon>Dikarya</taxon>
        <taxon>Ascomycota</taxon>
        <taxon>Pezizomycotina</taxon>
        <taxon>Eurotiomycetes</taxon>
        <taxon>Eurotiomycetidae</taxon>
        <taxon>Eurotiales</taxon>
        <taxon>Aspergillaceae</taxon>
        <taxon>Penicillium</taxon>
    </lineage>
</organism>
<sequence>MASTILFDPPKAVVSRLSRSTTDPRPIVVMTCGIAGSGKSTLSKWIISNYQSFQRLSIDAWIYKKYGLWGKYYPAEKYNAYQEEAEVALRSEFISLLREGVHNVVLDFSFAFRKTRDEWKDIAESNGARWVLFYLDVEADELRRRVIARNLLENKDGDSAFLVTVEVLERYIAGFERPDGEDEIVL</sequence>
<name>A0A9X0BBN6_9EURO</name>
<dbReference type="InterPro" id="IPR027417">
    <property type="entry name" value="P-loop_NTPase"/>
</dbReference>
<dbReference type="EMBL" id="JAPZBU010000005">
    <property type="protein sequence ID" value="KAJ5403767.1"/>
    <property type="molecule type" value="Genomic_DNA"/>
</dbReference>
<dbReference type="RefSeq" id="XP_056491009.1">
    <property type="nucleotide sequence ID" value="XM_056628275.1"/>
</dbReference>
<evidence type="ECO:0000313" key="2">
    <source>
        <dbReference type="Proteomes" id="UP001147747"/>
    </source>
</evidence>
<reference evidence="1" key="1">
    <citation type="submission" date="2022-12" db="EMBL/GenBank/DDBJ databases">
        <authorList>
            <person name="Petersen C."/>
        </authorList>
    </citation>
    <scope>NUCLEOTIDE SEQUENCE</scope>
    <source>
        <strain evidence="1">IBT 29677</strain>
    </source>
</reference>
<dbReference type="AlphaFoldDB" id="A0A9X0BBN6"/>
<keyword evidence="2" id="KW-1185">Reference proteome</keyword>